<feature type="region of interest" description="Disordered" evidence="1">
    <location>
        <begin position="1"/>
        <end position="30"/>
    </location>
</feature>
<accession>A0A645HP36</accession>
<dbReference type="EMBL" id="VSSQ01097443">
    <property type="protein sequence ID" value="MPN40811.1"/>
    <property type="molecule type" value="Genomic_DNA"/>
</dbReference>
<comment type="caution">
    <text evidence="2">The sequence shown here is derived from an EMBL/GenBank/DDBJ whole genome shotgun (WGS) entry which is preliminary data.</text>
</comment>
<evidence type="ECO:0000313" key="2">
    <source>
        <dbReference type="EMBL" id="MPN40811.1"/>
    </source>
</evidence>
<name>A0A645HP36_9ZZZZ</name>
<organism evidence="2">
    <name type="scientific">bioreactor metagenome</name>
    <dbReference type="NCBI Taxonomy" id="1076179"/>
    <lineage>
        <taxon>unclassified sequences</taxon>
        <taxon>metagenomes</taxon>
        <taxon>ecological metagenomes</taxon>
    </lineage>
</organism>
<evidence type="ECO:0000256" key="1">
    <source>
        <dbReference type="SAM" id="MobiDB-lite"/>
    </source>
</evidence>
<feature type="compositionally biased region" description="Basic and acidic residues" evidence="1">
    <location>
        <begin position="14"/>
        <end position="24"/>
    </location>
</feature>
<proteinExistence type="predicted"/>
<sequence>MKDRYEFIGTPTELADRIDPDRSKGISPKKVSRQILQSLDALSKIGISATIRRSNGKRLIELRRADSDDPQAPGEIGPVDPSKNCWDAENPPFREGKQSARPTSSDLAQGDLRGAAPHPLPRITSQR</sequence>
<feature type="region of interest" description="Disordered" evidence="1">
    <location>
        <begin position="62"/>
        <end position="127"/>
    </location>
</feature>
<dbReference type="AlphaFoldDB" id="A0A645HP36"/>
<reference evidence="2" key="1">
    <citation type="submission" date="2019-08" db="EMBL/GenBank/DDBJ databases">
        <authorList>
            <person name="Kucharzyk K."/>
            <person name="Murdoch R.W."/>
            <person name="Higgins S."/>
            <person name="Loffler F."/>
        </authorList>
    </citation>
    <scope>NUCLEOTIDE SEQUENCE</scope>
</reference>
<protein>
    <submittedName>
        <fullName evidence="2">Uncharacterized protein</fullName>
    </submittedName>
</protein>
<gene>
    <name evidence="2" type="ORF">SDC9_188350</name>
</gene>